<dbReference type="GO" id="GO:0010945">
    <property type="term" value="F:coenzyme A diphosphatase activity"/>
    <property type="evidence" value="ECO:0007669"/>
    <property type="project" value="InterPro"/>
</dbReference>
<dbReference type="OrthoDB" id="9802805at2"/>
<dbReference type="KEGG" id="dor:Desor_0746"/>
<evidence type="ECO:0000313" key="8">
    <source>
        <dbReference type="EMBL" id="AET66434.1"/>
    </source>
</evidence>
<accession>G7W808</accession>
<evidence type="ECO:0000256" key="4">
    <source>
        <dbReference type="ARBA" id="ARBA00022801"/>
    </source>
</evidence>
<dbReference type="EMBL" id="CP003108">
    <property type="protein sequence ID" value="AET66434.1"/>
    <property type="molecule type" value="Genomic_DNA"/>
</dbReference>
<dbReference type="InterPro" id="IPR000086">
    <property type="entry name" value="NUDIX_hydrolase_dom"/>
</dbReference>
<reference evidence="9" key="1">
    <citation type="submission" date="2011-11" db="EMBL/GenBank/DDBJ databases">
        <title>Complete sequence of Desulfosporosinus orientis DSM 765.</title>
        <authorList>
            <person name="Lucas S."/>
            <person name="Han J."/>
            <person name="Lapidus A."/>
            <person name="Cheng J.-F."/>
            <person name="Goodwin L."/>
            <person name="Pitluck S."/>
            <person name="Peters L."/>
            <person name="Ovchinnikova G."/>
            <person name="Teshima H."/>
            <person name="Detter J.C."/>
            <person name="Han C."/>
            <person name="Tapia R."/>
            <person name="Land M."/>
            <person name="Hauser L."/>
            <person name="Kyrpides N."/>
            <person name="Ivanova N."/>
            <person name="Pagani I."/>
            <person name="Pester M."/>
            <person name="Spring S."/>
            <person name="Ollivier B."/>
            <person name="Rattei T."/>
            <person name="Klenk H.-P."/>
            <person name="Wagner M."/>
            <person name="Loy A."/>
            <person name="Woyke T."/>
        </authorList>
    </citation>
    <scope>NUCLEOTIDE SEQUENCE [LARGE SCALE GENOMIC DNA]</scope>
    <source>
        <strain evidence="9">ATCC 19365 / DSM 765 / NCIMB 8382 / VKM B-1628</strain>
    </source>
</reference>
<sequence>MDKVKLQELVDNMPAIPGINGKEEYFNSAVLVLLMLMDEEYHFVFQKRSATIRQAGEICFPGGKFDPDKDSDFKETALRETSEELGVPYDKICIVGVLDTVISNMGTTVDAFLGILNIKNLEELNINPSEVERIFSVPVSYFEETEPEIYQVCISAQPSYINEAGEEVVLFPAKELGLPERYTKPWGNSVNKIYVYRVAGETIWGITARLIRDVISRIK</sequence>
<dbReference type="HOGENOM" id="CLU_040940_5_2_9"/>
<dbReference type="Gene3D" id="3.90.79.10">
    <property type="entry name" value="Nucleoside Triphosphate Pyrophosphohydrolase"/>
    <property type="match status" value="1"/>
</dbReference>
<dbReference type="Pfam" id="PF00293">
    <property type="entry name" value="NUDIX"/>
    <property type="match status" value="1"/>
</dbReference>
<dbReference type="Proteomes" id="UP000006346">
    <property type="component" value="Chromosome"/>
</dbReference>
<dbReference type="InterPro" id="IPR015797">
    <property type="entry name" value="NUDIX_hydrolase-like_dom_sf"/>
</dbReference>
<keyword evidence="5" id="KW-0460">Magnesium</keyword>
<evidence type="ECO:0000256" key="3">
    <source>
        <dbReference type="ARBA" id="ARBA00022723"/>
    </source>
</evidence>
<reference evidence="8 9" key="2">
    <citation type="journal article" date="2012" name="J. Bacteriol.">
        <title>Complete genome sequences of Desulfosporosinus orientis DSM765T, Desulfosporosinus youngiae DSM17734T, Desulfosporosinus meridiei DSM13257T, and Desulfosporosinus acidiphilus DSM22704T.</title>
        <authorList>
            <person name="Pester M."/>
            <person name="Brambilla E."/>
            <person name="Alazard D."/>
            <person name="Rattei T."/>
            <person name="Weinmaier T."/>
            <person name="Han J."/>
            <person name="Lucas S."/>
            <person name="Lapidus A."/>
            <person name="Cheng J.F."/>
            <person name="Goodwin L."/>
            <person name="Pitluck S."/>
            <person name="Peters L."/>
            <person name="Ovchinnikova G."/>
            <person name="Teshima H."/>
            <person name="Detter J.C."/>
            <person name="Han C.S."/>
            <person name="Tapia R."/>
            <person name="Land M.L."/>
            <person name="Hauser L."/>
            <person name="Kyrpides N.C."/>
            <person name="Ivanova N.N."/>
            <person name="Pagani I."/>
            <person name="Huntmann M."/>
            <person name="Wei C.L."/>
            <person name="Davenport K.W."/>
            <person name="Daligault H."/>
            <person name="Chain P.S."/>
            <person name="Chen A."/>
            <person name="Mavromatis K."/>
            <person name="Markowitz V."/>
            <person name="Szeto E."/>
            <person name="Mikhailova N."/>
            <person name="Pati A."/>
            <person name="Wagner M."/>
            <person name="Woyke T."/>
            <person name="Ollivier B."/>
            <person name="Klenk H.P."/>
            <person name="Spring S."/>
            <person name="Loy A."/>
        </authorList>
    </citation>
    <scope>NUCLEOTIDE SEQUENCE [LARGE SCALE GENOMIC DNA]</scope>
    <source>
        <strain evidence="9">ATCC 19365 / DSM 765 / NCIMB 8382 / VKM B-1628</strain>
    </source>
</reference>
<evidence type="ECO:0000313" key="9">
    <source>
        <dbReference type="Proteomes" id="UP000006346"/>
    </source>
</evidence>
<proteinExistence type="predicted"/>
<dbReference type="GO" id="GO:0046872">
    <property type="term" value="F:metal ion binding"/>
    <property type="evidence" value="ECO:0007669"/>
    <property type="project" value="UniProtKB-KW"/>
</dbReference>
<dbReference type="RefSeq" id="WP_014183259.1">
    <property type="nucleotide sequence ID" value="NC_016584.1"/>
</dbReference>
<organism evidence="8 9">
    <name type="scientific">Desulfosporosinus orientis (strain ATCC 19365 / DSM 765 / NCIMB 8382 / VKM B-1628 / Singapore I)</name>
    <name type="common">Desulfotomaculum orientis</name>
    <dbReference type="NCBI Taxonomy" id="768706"/>
    <lineage>
        <taxon>Bacteria</taxon>
        <taxon>Bacillati</taxon>
        <taxon>Bacillota</taxon>
        <taxon>Clostridia</taxon>
        <taxon>Eubacteriales</taxon>
        <taxon>Desulfitobacteriaceae</taxon>
        <taxon>Desulfosporosinus</taxon>
    </lineage>
</organism>
<dbReference type="STRING" id="768706.Desor_0746"/>
<dbReference type="eggNOG" id="COG0494">
    <property type="taxonomic scope" value="Bacteria"/>
</dbReference>
<keyword evidence="4 8" id="KW-0378">Hydrolase</keyword>
<dbReference type="InterPro" id="IPR045121">
    <property type="entry name" value="CoAse"/>
</dbReference>
<dbReference type="PANTHER" id="PTHR12992">
    <property type="entry name" value="NUDIX HYDROLASE"/>
    <property type="match status" value="1"/>
</dbReference>
<dbReference type="AlphaFoldDB" id="G7W808"/>
<dbReference type="CDD" id="cd03426">
    <property type="entry name" value="NUDIX_CoAse_Nudt7"/>
    <property type="match status" value="1"/>
</dbReference>
<comment type="cofactor">
    <cofactor evidence="1">
        <name>Mn(2+)</name>
        <dbReference type="ChEBI" id="CHEBI:29035"/>
    </cofactor>
</comment>
<dbReference type="PROSITE" id="PS51462">
    <property type="entry name" value="NUDIX"/>
    <property type="match status" value="1"/>
</dbReference>
<evidence type="ECO:0000256" key="5">
    <source>
        <dbReference type="ARBA" id="ARBA00022842"/>
    </source>
</evidence>
<comment type="cofactor">
    <cofactor evidence="2">
        <name>Mg(2+)</name>
        <dbReference type="ChEBI" id="CHEBI:18420"/>
    </cofactor>
</comment>
<dbReference type="SUPFAM" id="SSF55811">
    <property type="entry name" value="Nudix"/>
    <property type="match status" value="1"/>
</dbReference>
<protein>
    <submittedName>
        <fullName evidence="8">NTP pyrophosphohydrolase</fullName>
    </submittedName>
</protein>
<keyword evidence="9" id="KW-1185">Reference proteome</keyword>
<dbReference type="PATRIC" id="fig|768706.3.peg.716"/>
<feature type="domain" description="Nudix hydrolase" evidence="7">
    <location>
        <begin position="25"/>
        <end position="160"/>
    </location>
</feature>
<evidence type="ECO:0000256" key="1">
    <source>
        <dbReference type="ARBA" id="ARBA00001936"/>
    </source>
</evidence>
<dbReference type="PANTHER" id="PTHR12992:SF11">
    <property type="entry name" value="MITOCHONDRIAL COENZYME A DIPHOSPHATASE NUDT8"/>
    <property type="match status" value="1"/>
</dbReference>
<gene>
    <name evidence="8" type="ordered locus">Desor_0746</name>
</gene>
<keyword evidence="6" id="KW-0464">Manganese</keyword>
<evidence type="ECO:0000259" key="7">
    <source>
        <dbReference type="PROSITE" id="PS51462"/>
    </source>
</evidence>
<keyword evidence="3" id="KW-0479">Metal-binding</keyword>
<evidence type="ECO:0000256" key="6">
    <source>
        <dbReference type="ARBA" id="ARBA00023211"/>
    </source>
</evidence>
<evidence type="ECO:0000256" key="2">
    <source>
        <dbReference type="ARBA" id="ARBA00001946"/>
    </source>
</evidence>
<name>G7W808_DESOD</name>